<dbReference type="InterPro" id="IPR050223">
    <property type="entry name" value="D-isomer_2-hydroxyacid_DH"/>
</dbReference>
<protein>
    <submittedName>
        <fullName evidence="5">D-3-phosphoglycerate dehydrogenase</fullName>
    </submittedName>
</protein>
<evidence type="ECO:0000313" key="5">
    <source>
        <dbReference type="EMBL" id="SNT75890.1"/>
    </source>
</evidence>
<dbReference type="InterPro" id="IPR036291">
    <property type="entry name" value="NAD(P)-bd_dom_sf"/>
</dbReference>
<dbReference type="CDD" id="cd12172">
    <property type="entry name" value="PGDH_like_2"/>
    <property type="match status" value="1"/>
</dbReference>
<dbReference type="Pfam" id="PF02826">
    <property type="entry name" value="2-Hacid_dh_C"/>
    <property type="match status" value="1"/>
</dbReference>
<feature type="domain" description="D-isomer specific 2-hydroxyacid dehydrogenase NAD-binding" evidence="4">
    <location>
        <begin position="117"/>
        <end position="288"/>
    </location>
</feature>
<evidence type="ECO:0000259" key="4">
    <source>
        <dbReference type="Pfam" id="PF02826"/>
    </source>
</evidence>
<dbReference type="SUPFAM" id="SSF51735">
    <property type="entry name" value="NAD(P)-binding Rossmann-fold domains"/>
    <property type="match status" value="1"/>
</dbReference>
<name>A0A239Q0D8_9PROT</name>
<dbReference type="Proteomes" id="UP000198346">
    <property type="component" value="Unassembled WGS sequence"/>
</dbReference>
<sequence length="313" mass="33952">MAKYKVLVTCPPMLGLIDEFQDAFAARDLECVPAEVRQVKSEAELIASLPQYDGWIMGDDPATRAVVEAGVKGRFKAAIKWGVGVDNVDFAAFKDFGVPVANTPGVFGSEVADVALTYALGLARQTYWIDRQIRENKTWPKPAGISMTCKTVAVIGFGDIGRQIARRILACGSRVIAYDPMYAPIKGLDVECAPWPERVGEADFLIFACPLNDATRGMFDEALLEKLKPGVRVVNVSRGPVIVESALVKGLESGIIHSAALDVFEIEPLPADSPLRAFDKCIFGSHNGSNTVDAVRRVSLLAIEKIADFLHTE</sequence>
<feature type="domain" description="D-isomer specific 2-hydroxyacid dehydrogenase catalytic" evidence="3">
    <location>
        <begin position="33"/>
        <end position="312"/>
    </location>
</feature>
<dbReference type="InterPro" id="IPR006139">
    <property type="entry name" value="D-isomer_2_OHA_DH_cat_dom"/>
</dbReference>
<keyword evidence="1 2" id="KW-0560">Oxidoreductase</keyword>
<dbReference type="GO" id="GO:0051287">
    <property type="term" value="F:NAD binding"/>
    <property type="evidence" value="ECO:0007669"/>
    <property type="project" value="InterPro"/>
</dbReference>
<dbReference type="PROSITE" id="PS00671">
    <property type="entry name" value="D_2_HYDROXYACID_DH_3"/>
    <property type="match status" value="1"/>
</dbReference>
<dbReference type="PANTHER" id="PTHR10996:SF283">
    <property type="entry name" value="GLYOXYLATE_HYDROXYPYRUVATE REDUCTASE B"/>
    <property type="match status" value="1"/>
</dbReference>
<evidence type="ECO:0000256" key="2">
    <source>
        <dbReference type="RuleBase" id="RU003719"/>
    </source>
</evidence>
<reference evidence="5 6" key="1">
    <citation type="submission" date="2017-07" db="EMBL/GenBank/DDBJ databases">
        <authorList>
            <person name="Sun Z.S."/>
            <person name="Albrecht U."/>
            <person name="Echele G."/>
            <person name="Lee C.C."/>
        </authorList>
    </citation>
    <scope>NUCLEOTIDE SEQUENCE [LARGE SCALE GENOMIC DNA]</scope>
    <source>
        <strain evidence="5 6">CGMCC 1.12710</strain>
    </source>
</reference>
<dbReference type="SUPFAM" id="SSF52283">
    <property type="entry name" value="Formate/glycerate dehydrogenase catalytic domain-like"/>
    <property type="match status" value="1"/>
</dbReference>
<dbReference type="AlphaFoldDB" id="A0A239Q0D8"/>
<dbReference type="PANTHER" id="PTHR10996">
    <property type="entry name" value="2-HYDROXYACID DEHYDROGENASE-RELATED"/>
    <property type="match status" value="1"/>
</dbReference>
<keyword evidence="6" id="KW-1185">Reference proteome</keyword>
<organism evidence="5 6">
    <name type="scientific">Amphiplicatus metriothermophilus</name>
    <dbReference type="NCBI Taxonomy" id="1519374"/>
    <lineage>
        <taxon>Bacteria</taxon>
        <taxon>Pseudomonadati</taxon>
        <taxon>Pseudomonadota</taxon>
        <taxon>Alphaproteobacteria</taxon>
        <taxon>Parvularculales</taxon>
        <taxon>Parvularculaceae</taxon>
        <taxon>Amphiplicatus</taxon>
    </lineage>
</organism>
<accession>A0A239Q0D8</accession>
<comment type="similarity">
    <text evidence="2">Belongs to the D-isomer specific 2-hydroxyacid dehydrogenase family.</text>
</comment>
<dbReference type="Gene3D" id="3.40.50.720">
    <property type="entry name" value="NAD(P)-binding Rossmann-like Domain"/>
    <property type="match status" value="2"/>
</dbReference>
<proteinExistence type="inferred from homology"/>
<dbReference type="InterPro" id="IPR006140">
    <property type="entry name" value="D-isomer_DH_NAD-bd"/>
</dbReference>
<dbReference type="EMBL" id="FZQA01000010">
    <property type="protein sequence ID" value="SNT75890.1"/>
    <property type="molecule type" value="Genomic_DNA"/>
</dbReference>
<dbReference type="InterPro" id="IPR029753">
    <property type="entry name" value="D-isomer_DH_CS"/>
</dbReference>
<evidence type="ECO:0000259" key="3">
    <source>
        <dbReference type="Pfam" id="PF00389"/>
    </source>
</evidence>
<evidence type="ECO:0000313" key="6">
    <source>
        <dbReference type="Proteomes" id="UP000198346"/>
    </source>
</evidence>
<dbReference type="GO" id="GO:0030267">
    <property type="term" value="F:glyoxylate reductase (NADPH) activity"/>
    <property type="evidence" value="ECO:0007669"/>
    <property type="project" value="TreeGrafter"/>
</dbReference>
<dbReference type="Pfam" id="PF00389">
    <property type="entry name" value="2-Hacid_dh"/>
    <property type="match status" value="1"/>
</dbReference>
<gene>
    <name evidence="5" type="ORF">SAMN06297382_2956</name>
</gene>
<dbReference type="GO" id="GO:0016618">
    <property type="term" value="F:hydroxypyruvate reductase [NAD(P)H] activity"/>
    <property type="evidence" value="ECO:0007669"/>
    <property type="project" value="TreeGrafter"/>
</dbReference>
<dbReference type="RefSeq" id="WP_200815407.1">
    <property type="nucleotide sequence ID" value="NZ_FZQA01000010.1"/>
</dbReference>
<dbReference type="GO" id="GO:0005829">
    <property type="term" value="C:cytosol"/>
    <property type="evidence" value="ECO:0007669"/>
    <property type="project" value="TreeGrafter"/>
</dbReference>
<evidence type="ECO:0000256" key="1">
    <source>
        <dbReference type="ARBA" id="ARBA00023002"/>
    </source>
</evidence>